<keyword evidence="3" id="KW-1185">Reference proteome</keyword>
<dbReference type="InterPro" id="IPR046341">
    <property type="entry name" value="SET_dom_sf"/>
</dbReference>
<dbReference type="PROSITE" id="PS50280">
    <property type="entry name" value="SET"/>
    <property type="match status" value="1"/>
</dbReference>
<sequence>MGFDCGFDIYPRLEATAVNKESYQQFLDGITHTYGDIYDREGRRTDGKVLSTSTDFDHSDRAYMWFMVGECPHMPSNPDRCNYFLRFSSKISGRLTTPAEPYIRGVHSIALRYFGSRVHFWHEMNETGDERQWGYYDWREVHDASRTLRELEAGQDWDPKNRVWEERQETTSMPSDTNLSPACGTSRLGLEQPLLSAALPRNGMEKNVYAIRPISGKGQGLVATSKIHKGARILSEAPIFKVRRDEHNHQVFNDQIVSALKSLDRDRQRAFFSLHNVYGKSHTIARTNVLPVGSEADEGGLFLEASRINHSCRHNAQNTWNENIGRLTIHALCDIEEGQEITISYLSRRMEYTERRRLLQAKFCFDCECELCLLPPSHREESDHRLSKIQAIHEVLGDLDPVTSDYNVDLHLVRTILRLFEEEGIRDACVPKTCYDAFRIAIANGDETRAQIFAEGAYTTRVIIEGDDSPAVSRAKQLVDRPAQHWLYKASVASPQETSPLPEMDGLDFDDWLWRENEQLKHPANSSADDSYDVSGEDLRYRYDKSSGDERSESFDSLSTSSIWAALSRSLDKP</sequence>
<dbReference type="CDD" id="cd20071">
    <property type="entry name" value="SET_SMYD"/>
    <property type="match status" value="1"/>
</dbReference>
<dbReference type="RefSeq" id="XP_008603232.1">
    <property type="nucleotide sequence ID" value="XM_008605010.1"/>
</dbReference>
<evidence type="ECO:0000313" key="2">
    <source>
        <dbReference type="EMBL" id="EJP61138.1"/>
    </source>
</evidence>
<proteinExistence type="predicted"/>
<dbReference type="SMART" id="SM00317">
    <property type="entry name" value="SET"/>
    <property type="match status" value="1"/>
</dbReference>
<evidence type="ECO:0000313" key="3">
    <source>
        <dbReference type="Proteomes" id="UP000002762"/>
    </source>
</evidence>
<dbReference type="STRING" id="655819.J5J2U7"/>
<reference evidence="2 3" key="1">
    <citation type="journal article" date="2012" name="Sci. Rep.">
        <title>Genomic perspectives on the evolution of fungal entomopathogenicity in Beauveria bassiana.</title>
        <authorList>
            <person name="Xiao G."/>
            <person name="Ying S.H."/>
            <person name="Zheng P."/>
            <person name="Wang Z.L."/>
            <person name="Zhang S."/>
            <person name="Xie X.Q."/>
            <person name="Shang Y."/>
            <person name="St Leger R.J."/>
            <person name="Zhao G.P."/>
            <person name="Wang C."/>
            <person name="Feng M.G."/>
        </authorList>
    </citation>
    <scope>NUCLEOTIDE SEQUENCE [LARGE SCALE GENOMIC DNA]</scope>
    <source>
        <strain evidence="2 3">ARSEF 2860</strain>
    </source>
</reference>
<dbReference type="GeneID" id="19892925"/>
<dbReference type="AlphaFoldDB" id="J5J2U7"/>
<feature type="domain" description="SET" evidence="1">
    <location>
        <begin position="202"/>
        <end position="346"/>
    </location>
</feature>
<organism evidence="2 3">
    <name type="scientific">Beauveria bassiana (strain ARSEF 2860)</name>
    <name type="common">White muscardine disease fungus</name>
    <name type="synonym">Tritirachium shiotae</name>
    <dbReference type="NCBI Taxonomy" id="655819"/>
    <lineage>
        <taxon>Eukaryota</taxon>
        <taxon>Fungi</taxon>
        <taxon>Dikarya</taxon>
        <taxon>Ascomycota</taxon>
        <taxon>Pezizomycotina</taxon>
        <taxon>Sordariomycetes</taxon>
        <taxon>Hypocreomycetidae</taxon>
        <taxon>Hypocreales</taxon>
        <taxon>Cordycipitaceae</taxon>
        <taxon>Beauveria</taxon>
    </lineage>
</organism>
<accession>J5J2U7</accession>
<dbReference type="PANTHER" id="PTHR47332:SF2">
    <property type="entry name" value="SET-6"/>
    <property type="match status" value="1"/>
</dbReference>
<name>J5J2U7_BEAB2</name>
<protein>
    <submittedName>
        <fullName evidence="2">SET domain-containing protein 5</fullName>
    </submittedName>
</protein>
<dbReference type="EMBL" id="JH725223">
    <property type="protein sequence ID" value="EJP61138.1"/>
    <property type="molecule type" value="Genomic_DNA"/>
</dbReference>
<dbReference type="Proteomes" id="UP000002762">
    <property type="component" value="Unassembled WGS sequence"/>
</dbReference>
<dbReference type="InterPro" id="IPR001214">
    <property type="entry name" value="SET_dom"/>
</dbReference>
<dbReference type="InterPro" id="IPR053185">
    <property type="entry name" value="SET_domain_protein"/>
</dbReference>
<dbReference type="HOGENOM" id="CLU_028281_0_0_1"/>
<dbReference type="InParanoid" id="J5J2U7"/>
<dbReference type="PANTHER" id="PTHR47332">
    <property type="entry name" value="SET DOMAIN-CONTAINING PROTEIN 5"/>
    <property type="match status" value="1"/>
</dbReference>
<dbReference type="Pfam" id="PF00856">
    <property type="entry name" value="SET"/>
    <property type="match status" value="1"/>
</dbReference>
<dbReference type="OrthoDB" id="265717at2759"/>
<dbReference type="Gene3D" id="2.170.270.10">
    <property type="entry name" value="SET domain"/>
    <property type="match status" value="1"/>
</dbReference>
<dbReference type="SUPFAM" id="SSF82199">
    <property type="entry name" value="SET domain"/>
    <property type="match status" value="1"/>
</dbReference>
<evidence type="ECO:0000259" key="1">
    <source>
        <dbReference type="PROSITE" id="PS50280"/>
    </source>
</evidence>
<gene>
    <name evidence="2" type="ORF">BBA_09913</name>
</gene>